<keyword evidence="1" id="KW-0732">Signal</keyword>
<dbReference type="Pfam" id="PF04575">
    <property type="entry name" value="SlipAM"/>
    <property type="match status" value="1"/>
</dbReference>
<dbReference type="AlphaFoldDB" id="A0A9J6PMN2"/>
<feature type="domain" description="Protein kinase G tetratricopeptide repeat containing" evidence="3">
    <location>
        <begin position="37"/>
        <end position="133"/>
    </location>
</feature>
<dbReference type="RefSeq" id="WP_269333283.1">
    <property type="nucleotide sequence ID" value="NZ_JAMZFT010000003.1"/>
</dbReference>
<comment type="caution">
    <text evidence="4">The sequence shown here is derived from an EMBL/GenBank/DDBJ whole genome shotgun (WGS) entry which is preliminary data.</text>
</comment>
<sequence>MMGLPSRVSPVIFRAVRAVTAGALAVFLALGAGAAGAQTLAEVRALVDAGKAAEARRLLAQVPEPQDPVQRTEFVFLDGLTALELGHPEEAIVRFRRILVDQPGLVRVRLELARAYFEVEDDENARRQFELVLAANLPPAVTANIEAFLDAIRARRKWSLSVTFALAPDTNVNAATDARLVEIGGFPFLLDPNARKTSGLGMLTAAQAGYRLPLAKDWRAEAELYASHRQYDNDDFNDSFLRLGLGPTWLPPGGEVALRGVVRRRWFGNDAYNWGAGGEIAASMQATPRLGLSTRLEVIAQNYDDDRRQDGWVATGSIGARYGISSSAMVRADLTFLRNETEEARFSYDFPGLSVAWLQEFPWGITAEVGGFAGYRDFDGPDPLFASTRKDWRYSGSLYLTKRDWSIGGFAPLVGVRHTINDSDINFYDYDRTELMFGVTRQF</sequence>
<evidence type="ECO:0000313" key="4">
    <source>
        <dbReference type="EMBL" id="MCP1337314.1"/>
    </source>
</evidence>
<feature type="chain" id="PRO_5039906268" evidence="1">
    <location>
        <begin position="38"/>
        <end position="443"/>
    </location>
</feature>
<name>A0A9J6PMN2_9PROT</name>
<gene>
    <name evidence="4" type="ORF">NJQ99_12905</name>
</gene>
<evidence type="ECO:0000313" key="5">
    <source>
        <dbReference type="Proteomes" id="UP001055804"/>
    </source>
</evidence>
<feature type="domain" description="Surface lipoprotein assembly modifier C-terminal" evidence="2">
    <location>
        <begin position="158"/>
        <end position="443"/>
    </location>
</feature>
<evidence type="ECO:0000259" key="2">
    <source>
        <dbReference type="Pfam" id="PF04575"/>
    </source>
</evidence>
<accession>A0A9J6PMN2</accession>
<keyword evidence="4" id="KW-0449">Lipoprotein</keyword>
<reference evidence="4" key="1">
    <citation type="submission" date="2022-06" db="EMBL/GenBank/DDBJ databases">
        <title>Isolation and Genomics of Futiania mangrovii gen. nov., sp. nov., a Rare and Metabolically-versatile member in the Class Alphaproteobacteria.</title>
        <authorList>
            <person name="Liu L."/>
            <person name="Huang W.-C."/>
            <person name="Pan J."/>
            <person name="Li J."/>
            <person name="Huang Y."/>
            <person name="Du H."/>
            <person name="Liu Y."/>
            <person name="Li M."/>
        </authorList>
    </citation>
    <scope>NUCLEOTIDE SEQUENCE</scope>
    <source>
        <strain evidence="4">FT118</strain>
    </source>
</reference>
<evidence type="ECO:0000259" key="3">
    <source>
        <dbReference type="Pfam" id="PF16918"/>
    </source>
</evidence>
<dbReference type="Proteomes" id="UP001055804">
    <property type="component" value="Unassembled WGS sequence"/>
</dbReference>
<organism evidence="4 5">
    <name type="scientific">Futiania mangrovi</name>
    <dbReference type="NCBI Taxonomy" id="2959716"/>
    <lineage>
        <taxon>Bacteria</taxon>
        <taxon>Pseudomonadati</taxon>
        <taxon>Pseudomonadota</taxon>
        <taxon>Alphaproteobacteria</taxon>
        <taxon>Futianiales</taxon>
        <taxon>Futianiaceae</taxon>
        <taxon>Futiania</taxon>
    </lineage>
</organism>
<dbReference type="InterPro" id="IPR007655">
    <property type="entry name" value="Slam_C"/>
</dbReference>
<dbReference type="InterPro" id="IPR031636">
    <property type="entry name" value="PknG_TPR"/>
</dbReference>
<dbReference type="EMBL" id="JAMZFT010000003">
    <property type="protein sequence ID" value="MCP1337314.1"/>
    <property type="molecule type" value="Genomic_DNA"/>
</dbReference>
<dbReference type="Pfam" id="PF16918">
    <property type="entry name" value="PknG_TPR"/>
    <property type="match status" value="1"/>
</dbReference>
<dbReference type="Gene3D" id="1.25.40.10">
    <property type="entry name" value="Tetratricopeptide repeat domain"/>
    <property type="match status" value="1"/>
</dbReference>
<proteinExistence type="predicted"/>
<dbReference type="InterPro" id="IPR011990">
    <property type="entry name" value="TPR-like_helical_dom_sf"/>
</dbReference>
<evidence type="ECO:0000256" key="1">
    <source>
        <dbReference type="SAM" id="SignalP"/>
    </source>
</evidence>
<keyword evidence="5" id="KW-1185">Reference proteome</keyword>
<protein>
    <submittedName>
        <fullName evidence="4">Surface lipoprotein assembly modifier</fullName>
    </submittedName>
</protein>
<feature type="signal peptide" evidence="1">
    <location>
        <begin position="1"/>
        <end position="37"/>
    </location>
</feature>
<dbReference type="SUPFAM" id="SSF48452">
    <property type="entry name" value="TPR-like"/>
    <property type="match status" value="1"/>
</dbReference>